<proteinExistence type="predicted"/>
<dbReference type="EMBL" id="BEXD01003534">
    <property type="protein sequence ID" value="GBC01393.1"/>
    <property type="molecule type" value="Genomic_DNA"/>
</dbReference>
<sequence>MDKNNNGVQNSTTTTLTPFATPSNPIVIQMPFHYPYSHSNTLSNTLTQSPPSLGTHELPFISEFLHIFNQKYSSNVYSKFEGAFLQEEITVNAIKDLTDEEMVKLRVNKIGWQKNVRQAAQRY</sequence>
<organism evidence="1 2">
    <name type="scientific">Rhizophagus clarus</name>
    <dbReference type="NCBI Taxonomy" id="94130"/>
    <lineage>
        <taxon>Eukaryota</taxon>
        <taxon>Fungi</taxon>
        <taxon>Fungi incertae sedis</taxon>
        <taxon>Mucoromycota</taxon>
        <taxon>Glomeromycotina</taxon>
        <taxon>Glomeromycetes</taxon>
        <taxon>Glomerales</taxon>
        <taxon>Glomeraceae</taxon>
        <taxon>Rhizophagus</taxon>
    </lineage>
</organism>
<protein>
    <recommendedName>
        <fullName evidence="3">SAM domain-containing protein</fullName>
    </recommendedName>
</protein>
<name>A0A2Z6RK13_9GLOM</name>
<accession>A0A2Z6RK13</accession>
<gene>
    <name evidence="1" type="ORF">RclHR1_41790002</name>
</gene>
<reference evidence="1 2" key="1">
    <citation type="submission" date="2017-11" db="EMBL/GenBank/DDBJ databases">
        <title>The genome of Rhizophagus clarus HR1 reveals common genetic basis of auxotrophy among arbuscular mycorrhizal fungi.</title>
        <authorList>
            <person name="Kobayashi Y."/>
        </authorList>
    </citation>
    <scope>NUCLEOTIDE SEQUENCE [LARGE SCALE GENOMIC DNA]</scope>
    <source>
        <strain evidence="1 2">HR1</strain>
    </source>
</reference>
<evidence type="ECO:0008006" key="3">
    <source>
        <dbReference type="Google" id="ProtNLM"/>
    </source>
</evidence>
<keyword evidence="2" id="KW-1185">Reference proteome</keyword>
<comment type="caution">
    <text evidence="1">The sequence shown here is derived from an EMBL/GenBank/DDBJ whole genome shotgun (WGS) entry which is preliminary data.</text>
</comment>
<evidence type="ECO:0000313" key="2">
    <source>
        <dbReference type="Proteomes" id="UP000247702"/>
    </source>
</evidence>
<dbReference type="Proteomes" id="UP000247702">
    <property type="component" value="Unassembled WGS sequence"/>
</dbReference>
<evidence type="ECO:0000313" key="1">
    <source>
        <dbReference type="EMBL" id="GBC01393.1"/>
    </source>
</evidence>
<dbReference type="AlphaFoldDB" id="A0A2Z6RK13"/>